<dbReference type="PANTHER" id="PTHR22617">
    <property type="entry name" value="CHEMOTAXIS SENSOR HISTIDINE KINASE-RELATED"/>
    <property type="match status" value="1"/>
</dbReference>
<dbReference type="EMBL" id="JACHGY010000001">
    <property type="protein sequence ID" value="MBB6429797.1"/>
    <property type="molecule type" value="Genomic_DNA"/>
</dbReference>
<dbReference type="PANTHER" id="PTHR22617:SF23">
    <property type="entry name" value="CHEMOTAXIS PROTEIN CHEW"/>
    <property type="match status" value="1"/>
</dbReference>
<reference evidence="2 3" key="1">
    <citation type="submission" date="2020-08" db="EMBL/GenBank/DDBJ databases">
        <title>Genomic Encyclopedia of Type Strains, Phase IV (KMG-IV): sequencing the most valuable type-strain genomes for metagenomic binning, comparative biology and taxonomic classification.</title>
        <authorList>
            <person name="Goeker M."/>
        </authorList>
    </citation>
    <scope>NUCLEOTIDE SEQUENCE [LARGE SCALE GENOMIC DNA]</scope>
    <source>
        <strain evidence="2 3">DSM 103725</strain>
    </source>
</reference>
<evidence type="ECO:0000259" key="1">
    <source>
        <dbReference type="PROSITE" id="PS50851"/>
    </source>
</evidence>
<dbReference type="CDD" id="cd00732">
    <property type="entry name" value="CheW"/>
    <property type="match status" value="1"/>
</dbReference>
<dbReference type="Pfam" id="PF01584">
    <property type="entry name" value="CheW"/>
    <property type="match status" value="1"/>
</dbReference>
<sequence length="169" mass="18724">MSEHETTNDFLEEDNDHDLLQLVSFEIGVEEYAIPILAVQEINRMMPITRVPHSPAAVEGVINLRGRIIPVIDMRKRFGLKPSADEGDARVIVVEVGNVGRVIGFTVDRVHEVLRLDKTIIDPAPTAGNGVKADFICGVGKLEDRLLILIDLERLFTREDFIDANGLAA</sequence>
<dbReference type="AlphaFoldDB" id="A0A7X0LKD1"/>
<dbReference type="GO" id="GO:0005829">
    <property type="term" value="C:cytosol"/>
    <property type="evidence" value="ECO:0007669"/>
    <property type="project" value="TreeGrafter"/>
</dbReference>
<proteinExistence type="predicted"/>
<organism evidence="2 3">
    <name type="scientific">Algisphaera agarilytica</name>
    <dbReference type="NCBI Taxonomy" id="1385975"/>
    <lineage>
        <taxon>Bacteria</taxon>
        <taxon>Pseudomonadati</taxon>
        <taxon>Planctomycetota</taxon>
        <taxon>Phycisphaerae</taxon>
        <taxon>Phycisphaerales</taxon>
        <taxon>Phycisphaeraceae</taxon>
        <taxon>Algisphaera</taxon>
    </lineage>
</organism>
<dbReference type="InterPro" id="IPR036061">
    <property type="entry name" value="CheW-like_dom_sf"/>
</dbReference>
<dbReference type="SMART" id="SM00260">
    <property type="entry name" value="CheW"/>
    <property type="match status" value="1"/>
</dbReference>
<dbReference type="PROSITE" id="PS50851">
    <property type="entry name" value="CHEW"/>
    <property type="match status" value="1"/>
</dbReference>
<evidence type="ECO:0000313" key="3">
    <source>
        <dbReference type="Proteomes" id="UP000541810"/>
    </source>
</evidence>
<dbReference type="RefSeq" id="WP_184677359.1">
    <property type="nucleotide sequence ID" value="NZ_JACHGY010000001.1"/>
</dbReference>
<accession>A0A7X0LKD1</accession>
<gene>
    <name evidence="2" type="ORF">HNQ40_001603</name>
</gene>
<dbReference type="Gene3D" id="2.30.30.40">
    <property type="entry name" value="SH3 Domains"/>
    <property type="match status" value="1"/>
</dbReference>
<dbReference type="Gene3D" id="2.40.50.180">
    <property type="entry name" value="CheA-289, Domain 4"/>
    <property type="match status" value="1"/>
</dbReference>
<dbReference type="GO" id="GO:0007165">
    <property type="term" value="P:signal transduction"/>
    <property type="evidence" value="ECO:0007669"/>
    <property type="project" value="InterPro"/>
</dbReference>
<feature type="domain" description="CheW-like" evidence="1">
    <location>
        <begin position="19"/>
        <end position="161"/>
    </location>
</feature>
<dbReference type="Proteomes" id="UP000541810">
    <property type="component" value="Unassembled WGS sequence"/>
</dbReference>
<comment type="caution">
    <text evidence="2">The sequence shown here is derived from an EMBL/GenBank/DDBJ whole genome shotgun (WGS) entry which is preliminary data.</text>
</comment>
<dbReference type="InterPro" id="IPR002545">
    <property type="entry name" value="CheW-lke_dom"/>
</dbReference>
<name>A0A7X0LKD1_9BACT</name>
<keyword evidence="3" id="KW-1185">Reference proteome</keyword>
<dbReference type="InterPro" id="IPR039315">
    <property type="entry name" value="CheW"/>
</dbReference>
<evidence type="ECO:0000313" key="2">
    <source>
        <dbReference type="EMBL" id="MBB6429797.1"/>
    </source>
</evidence>
<protein>
    <submittedName>
        <fullName evidence="2">Purine-binding chemotaxis protein CheW</fullName>
    </submittedName>
</protein>
<dbReference type="GO" id="GO:0006935">
    <property type="term" value="P:chemotaxis"/>
    <property type="evidence" value="ECO:0007669"/>
    <property type="project" value="InterPro"/>
</dbReference>
<dbReference type="SUPFAM" id="SSF50341">
    <property type="entry name" value="CheW-like"/>
    <property type="match status" value="1"/>
</dbReference>